<dbReference type="PANTHER" id="PTHR35936">
    <property type="entry name" value="MEMBRANE-BOUND LYTIC MUREIN TRANSGLYCOSYLASE F"/>
    <property type="match status" value="1"/>
</dbReference>
<dbReference type="Proteomes" id="UP000016560">
    <property type="component" value="Unassembled WGS sequence"/>
</dbReference>
<accession>U2ZRM0</accession>
<comment type="similarity">
    <text evidence="1">Belongs to the bacterial solute-binding protein 3 family.</text>
</comment>
<evidence type="ECO:0000256" key="1">
    <source>
        <dbReference type="ARBA" id="ARBA00010333"/>
    </source>
</evidence>
<proteinExistence type="inferred from homology"/>
<evidence type="ECO:0000313" key="5">
    <source>
        <dbReference type="Proteomes" id="UP000016560"/>
    </source>
</evidence>
<dbReference type="SUPFAM" id="SSF53850">
    <property type="entry name" value="Periplasmic binding protein-like II"/>
    <property type="match status" value="1"/>
</dbReference>
<evidence type="ECO:0000256" key="2">
    <source>
        <dbReference type="ARBA" id="ARBA00022729"/>
    </source>
</evidence>
<gene>
    <name evidence="4" type="ORF">PA6_033_00110</name>
</gene>
<dbReference type="Gene3D" id="3.40.190.10">
    <property type="entry name" value="Periplasmic binding protein-like II"/>
    <property type="match status" value="2"/>
</dbReference>
<dbReference type="InterPro" id="IPR001638">
    <property type="entry name" value="Solute-binding_3/MltF_N"/>
</dbReference>
<dbReference type="EMBL" id="BATI01000033">
    <property type="protein sequence ID" value="GAD64085.1"/>
    <property type="molecule type" value="Genomic_DNA"/>
</dbReference>
<feature type="domain" description="Solute-binding protein family 3/N-terminal" evidence="3">
    <location>
        <begin position="29"/>
        <end position="125"/>
    </location>
</feature>
<keyword evidence="2" id="KW-0732">Signal</keyword>
<dbReference type="eggNOG" id="COG3706">
    <property type="taxonomic scope" value="Bacteria"/>
</dbReference>
<protein>
    <recommendedName>
        <fullName evidence="3">Solute-binding protein family 3/N-terminal domain-containing protein</fullName>
    </recommendedName>
</protein>
<evidence type="ECO:0000259" key="3">
    <source>
        <dbReference type="Pfam" id="PF00497"/>
    </source>
</evidence>
<sequence length="167" mass="18222">MLGLLCAHAWGDVALSPEQQAYVRAHPEISMCVDPDWAPFERLNARGEHEGIAADLLRLLASRAGLTLRIHVTPDWDASLAASKAGECQLLGFLNQSPDRDAWLLFTQPYFTDANVLISREEHPSVASLGDFVGARIALPSGTSVEEKLRRLYPGLQFVIVGSEAEA</sequence>
<dbReference type="Pfam" id="PF00497">
    <property type="entry name" value="SBP_bac_3"/>
    <property type="match status" value="1"/>
</dbReference>
<evidence type="ECO:0000313" key="4">
    <source>
        <dbReference type="EMBL" id="GAD64085.1"/>
    </source>
</evidence>
<organism evidence="4 5">
    <name type="scientific">Aquipseudomonas alcaligenes (strain ATCC 14909 / DSM 50342 / CCUG 1425 / JCM 20561 / NBRC 14159 / NCIMB 9945 / NCTC 10367 / 1577)</name>
    <name type="common">Pseudomonas alcaligenes</name>
    <dbReference type="NCBI Taxonomy" id="1215092"/>
    <lineage>
        <taxon>Bacteria</taxon>
        <taxon>Pseudomonadati</taxon>
        <taxon>Pseudomonadota</taxon>
        <taxon>Gammaproteobacteria</taxon>
        <taxon>Pseudomonadales</taxon>
        <taxon>Pseudomonadaceae</taxon>
        <taxon>Aquipseudomonas</taxon>
    </lineage>
</organism>
<dbReference type="AlphaFoldDB" id="U2ZRM0"/>
<reference evidence="4" key="1">
    <citation type="submission" date="2024-09" db="EMBL/GenBank/DDBJ databases">
        <title>Whole genome shotgun sequence of Pseudomonas alcaligenes NBRC 14159.</title>
        <authorList>
            <person name="Yoshida I."/>
            <person name="Hosoyama A."/>
            <person name="Tsuchikane K."/>
            <person name="Noguchi M."/>
            <person name="Hirakata S."/>
            <person name="Ando Y."/>
            <person name="Ohji S."/>
            <person name="Yamazoe A."/>
            <person name="Yamazaki S."/>
            <person name="Fujita N."/>
        </authorList>
    </citation>
    <scope>NUCLEOTIDE SEQUENCE</scope>
    <source>
        <strain evidence="4">NBRC 14159</strain>
    </source>
</reference>
<name>U2ZRM0_AQUA1</name>
<comment type="caution">
    <text evidence="4">The sequence shown here is derived from an EMBL/GenBank/DDBJ whole genome shotgun (WGS) entry which is preliminary data.</text>
</comment>
<keyword evidence="5" id="KW-1185">Reference proteome</keyword>